<dbReference type="Proteomes" id="UP000237947">
    <property type="component" value="Chromosome"/>
</dbReference>
<sequence length="115" mass="12944">MKKTIYTTLLTVLLVLSLASCNALSNTKQTTIASDSSVSVSKSEIIYVEVENIDYKDKGIIYAHEKDVFLHKVNLDFGEQNIDKIQVGDKLEISYSESVKEKPERIIVSEYRVLG</sequence>
<name>A0A2S0KPQ6_9FIRM</name>
<dbReference type="AlphaFoldDB" id="A0A2S0KPQ6"/>
<feature type="signal peptide" evidence="1">
    <location>
        <begin position="1"/>
        <end position="25"/>
    </location>
</feature>
<reference evidence="3" key="1">
    <citation type="submission" date="2018-02" db="EMBL/GenBank/DDBJ databases">
        <authorList>
            <person name="Holder M.E."/>
            <person name="Ajami N.J."/>
            <person name="Petrosino J.F."/>
        </authorList>
    </citation>
    <scope>NUCLEOTIDE SEQUENCE [LARGE SCALE GENOMIC DNA]</scope>
    <source>
        <strain evidence="3">CCUG 47711</strain>
    </source>
</reference>
<gene>
    <name evidence="2" type="ORF">C5Q98_07270</name>
</gene>
<protein>
    <recommendedName>
        <fullName evidence="4">DUF3221 domain-containing protein</fullName>
    </recommendedName>
</protein>
<dbReference type="PROSITE" id="PS51257">
    <property type="entry name" value="PROKAR_LIPOPROTEIN"/>
    <property type="match status" value="1"/>
</dbReference>
<organism evidence="2 3">
    <name type="scientific">Fastidiosipila sanguinis</name>
    <dbReference type="NCBI Taxonomy" id="236753"/>
    <lineage>
        <taxon>Bacteria</taxon>
        <taxon>Bacillati</taxon>
        <taxon>Bacillota</taxon>
        <taxon>Clostridia</taxon>
        <taxon>Eubacteriales</taxon>
        <taxon>Oscillospiraceae</taxon>
        <taxon>Fastidiosipila</taxon>
    </lineage>
</organism>
<dbReference type="RefSeq" id="WP_106012967.1">
    <property type="nucleotide sequence ID" value="NZ_CP027226.1"/>
</dbReference>
<dbReference type="EMBL" id="CP027226">
    <property type="protein sequence ID" value="AVM43020.1"/>
    <property type="molecule type" value="Genomic_DNA"/>
</dbReference>
<feature type="chain" id="PRO_5015410427" description="DUF3221 domain-containing protein" evidence="1">
    <location>
        <begin position="26"/>
        <end position="115"/>
    </location>
</feature>
<evidence type="ECO:0000313" key="2">
    <source>
        <dbReference type="EMBL" id="AVM43020.1"/>
    </source>
</evidence>
<evidence type="ECO:0000313" key="3">
    <source>
        <dbReference type="Proteomes" id="UP000237947"/>
    </source>
</evidence>
<accession>A0A2S0KPQ6</accession>
<keyword evidence="1" id="KW-0732">Signal</keyword>
<keyword evidence="3" id="KW-1185">Reference proteome</keyword>
<evidence type="ECO:0008006" key="4">
    <source>
        <dbReference type="Google" id="ProtNLM"/>
    </source>
</evidence>
<evidence type="ECO:0000256" key="1">
    <source>
        <dbReference type="SAM" id="SignalP"/>
    </source>
</evidence>
<proteinExistence type="predicted"/>
<dbReference type="KEGG" id="fsa:C5Q98_07270"/>